<dbReference type="InterPro" id="IPR036734">
    <property type="entry name" value="Neur_chan_lig-bd_sf"/>
</dbReference>
<evidence type="ECO:0000256" key="3">
    <source>
        <dbReference type="ARBA" id="ARBA00022692"/>
    </source>
</evidence>
<dbReference type="SUPFAM" id="SSF90112">
    <property type="entry name" value="Neurotransmitter-gated ion-channel transmembrane pore"/>
    <property type="match status" value="1"/>
</dbReference>
<evidence type="ECO:0000256" key="12">
    <source>
        <dbReference type="ARBA" id="ARBA00023303"/>
    </source>
</evidence>
<comment type="caution">
    <text evidence="17">The sequence shown here is derived from an EMBL/GenBank/DDBJ whole genome shotgun (WGS) entry which is preliminary data.</text>
</comment>
<evidence type="ECO:0000313" key="19">
    <source>
        <dbReference type="Proteomes" id="UP000663829"/>
    </source>
</evidence>
<keyword evidence="2" id="KW-1003">Cell membrane</keyword>
<evidence type="ECO:0000259" key="15">
    <source>
        <dbReference type="Pfam" id="PF02931"/>
    </source>
</evidence>
<dbReference type="InterPro" id="IPR036719">
    <property type="entry name" value="Neuro-gated_channel_TM_sf"/>
</dbReference>
<dbReference type="FunFam" id="1.20.58.390:FF:000043">
    <property type="entry name" value="AcetylCholine Receptor"/>
    <property type="match status" value="1"/>
</dbReference>
<dbReference type="Gene3D" id="1.20.58.390">
    <property type="entry name" value="Neurotransmitter-gated ion-channel transmembrane domain"/>
    <property type="match status" value="1"/>
</dbReference>
<evidence type="ECO:0000256" key="6">
    <source>
        <dbReference type="ARBA" id="ARBA00023065"/>
    </source>
</evidence>
<dbReference type="OrthoDB" id="5975154at2759"/>
<keyword evidence="1" id="KW-0813">Transport</keyword>
<dbReference type="CDD" id="cd19051">
    <property type="entry name" value="LGIC_TM_cation"/>
    <property type="match status" value="1"/>
</dbReference>
<protein>
    <submittedName>
        <fullName evidence="17">Uncharacterized protein</fullName>
    </submittedName>
</protein>
<evidence type="ECO:0000313" key="17">
    <source>
        <dbReference type="EMBL" id="CAF0846337.1"/>
    </source>
</evidence>
<keyword evidence="9" id="KW-0675">Receptor</keyword>
<evidence type="ECO:0000256" key="5">
    <source>
        <dbReference type="ARBA" id="ARBA00023018"/>
    </source>
</evidence>
<dbReference type="Proteomes" id="UP000681722">
    <property type="component" value="Unassembled WGS sequence"/>
</dbReference>
<feature type="domain" description="Neurotransmitter-gated ion-channel ligand-binding" evidence="15">
    <location>
        <begin position="21"/>
        <end position="222"/>
    </location>
</feature>
<evidence type="ECO:0000313" key="18">
    <source>
        <dbReference type="EMBL" id="CAF3633989.1"/>
    </source>
</evidence>
<dbReference type="EMBL" id="CAJOBC010000866">
    <property type="protein sequence ID" value="CAF3633989.1"/>
    <property type="molecule type" value="Genomic_DNA"/>
</dbReference>
<evidence type="ECO:0000256" key="9">
    <source>
        <dbReference type="ARBA" id="ARBA00023170"/>
    </source>
</evidence>
<keyword evidence="12" id="KW-0407">Ion channel</keyword>
<dbReference type="InterPro" id="IPR038050">
    <property type="entry name" value="Neuro_actylchol_rec"/>
</dbReference>
<evidence type="ECO:0000256" key="7">
    <source>
        <dbReference type="ARBA" id="ARBA00023136"/>
    </source>
</evidence>
<evidence type="ECO:0000256" key="14">
    <source>
        <dbReference type="SAM" id="Phobius"/>
    </source>
</evidence>
<gene>
    <name evidence="17" type="ORF">GPM918_LOCUS5836</name>
    <name evidence="18" type="ORF">SRO942_LOCUS5836</name>
</gene>
<dbReference type="InterPro" id="IPR006201">
    <property type="entry name" value="Neur_channel"/>
</dbReference>
<dbReference type="PANTHER" id="PTHR18945">
    <property type="entry name" value="NEUROTRANSMITTER GATED ION CHANNEL"/>
    <property type="match status" value="1"/>
</dbReference>
<keyword evidence="8" id="KW-1015">Disulfide bond</keyword>
<keyword evidence="3 14" id="KW-0812">Transmembrane</keyword>
<accession>A0A813W0J6</accession>
<dbReference type="Gene3D" id="2.70.170.10">
    <property type="entry name" value="Neurotransmitter-gated ion-channel ligand-binding domain"/>
    <property type="match status" value="1"/>
</dbReference>
<keyword evidence="10" id="KW-0325">Glycoprotein</keyword>
<keyword evidence="7 14" id="KW-0472">Membrane</keyword>
<dbReference type="Pfam" id="PF02932">
    <property type="entry name" value="Neur_chan_memb"/>
    <property type="match status" value="1"/>
</dbReference>
<keyword evidence="19" id="KW-1185">Reference proteome</keyword>
<keyword evidence="6" id="KW-0406">Ion transport</keyword>
<dbReference type="Proteomes" id="UP000663829">
    <property type="component" value="Unassembled WGS sequence"/>
</dbReference>
<proteinExistence type="predicted"/>
<feature type="transmembrane region" description="Helical" evidence="14">
    <location>
        <begin position="584"/>
        <end position="604"/>
    </location>
</feature>
<dbReference type="PRINTS" id="PR00254">
    <property type="entry name" value="NICOTINICR"/>
</dbReference>
<feature type="domain" description="Neurotransmitter-gated ion-channel transmembrane" evidence="16">
    <location>
        <begin position="229"/>
        <end position="596"/>
    </location>
</feature>
<feature type="transmembrane region" description="Helical" evidence="14">
    <location>
        <begin position="223"/>
        <end position="248"/>
    </location>
</feature>
<dbReference type="InterPro" id="IPR002394">
    <property type="entry name" value="Nicotinic_acetylcholine_rcpt"/>
</dbReference>
<evidence type="ECO:0000259" key="16">
    <source>
        <dbReference type="Pfam" id="PF02932"/>
    </source>
</evidence>
<dbReference type="GO" id="GO:0045211">
    <property type="term" value="C:postsynaptic membrane"/>
    <property type="evidence" value="ECO:0007669"/>
    <property type="project" value="InterPro"/>
</dbReference>
<dbReference type="EMBL" id="CAJNOQ010000866">
    <property type="protein sequence ID" value="CAF0846337.1"/>
    <property type="molecule type" value="Genomic_DNA"/>
</dbReference>
<evidence type="ECO:0000256" key="4">
    <source>
        <dbReference type="ARBA" id="ARBA00022989"/>
    </source>
</evidence>
<dbReference type="AlphaFoldDB" id="A0A813W0J6"/>
<evidence type="ECO:0000256" key="2">
    <source>
        <dbReference type="ARBA" id="ARBA00022475"/>
    </source>
</evidence>
<dbReference type="InterPro" id="IPR006029">
    <property type="entry name" value="Neurotrans-gated_channel_TM"/>
</dbReference>
<name>A0A813W0J6_9BILA</name>
<evidence type="ECO:0000256" key="11">
    <source>
        <dbReference type="ARBA" id="ARBA00023286"/>
    </source>
</evidence>
<dbReference type="GO" id="GO:0022848">
    <property type="term" value="F:acetylcholine-gated monoatomic cation-selective channel activity"/>
    <property type="evidence" value="ECO:0007669"/>
    <property type="project" value="InterPro"/>
</dbReference>
<evidence type="ECO:0000256" key="10">
    <source>
        <dbReference type="ARBA" id="ARBA00023180"/>
    </source>
</evidence>
<dbReference type="InterPro" id="IPR006202">
    <property type="entry name" value="Neur_chan_lig-bd"/>
</dbReference>
<dbReference type="GO" id="GO:0004888">
    <property type="term" value="F:transmembrane signaling receptor activity"/>
    <property type="evidence" value="ECO:0007669"/>
    <property type="project" value="InterPro"/>
</dbReference>
<feature type="transmembrane region" description="Helical" evidence="14">
    <location>
        <begin position="284"/>
        <end position="306"/>
    </location>
</feature>
<feature type="transmembrane region" description="Helical" evidence="14">
    <location>
        <begin position="254"/>
        <end position="272"/>
    </location>
</feature>
<reference evidence="17" key="1">
    <citation type="submission" date="2021-02" db="EMBL/GenBank/DDBJ databases">
        <authorList>
            <person name="Nowell W R."/>
        </authorList>
    </citation>
    <scope>NUCLEOTIDE SEQUENCE</scope>
</reference>
<keyword evidence="11" id="KW-1071">Ligand-gated ion channel</keyword>
<sequence>MAYAVKDKNKFQNKFLSTSTEQELLRDLLHNYEPAVRPVYNAQSVVTIDFRMDITQLFELEEKTQILTTNVRIEQKWRDEALGWNQTEYQGVRGIRLPSHRIWLPDSNHSIVLFISAFDLSSDSPGAYQGVVSGPYVMVYSNGDVMYPVLMKLRTSCKFASWIYDVSSIHYELLATNKNDQTESIRNSGWQIMNVEQGRVWRSKNNKTYGELVYGVHIKRRPLYYVFNVIIPCAMLSALTCMSFWLPTSSGEKVTLGLTCFVAFSVFMLMVAEKVPATSDTIPIIGIYLTIVMSLTSISVIMAVVVSNIHSQAAICTTERHKAPAWLVDLALVKLPRLLKMKEKVKDVLNQKRVYMEDPLTSESSQMPLSATKNELDINYEHMIENLLLQQVLLYTKHRPNPSELNFHSKNSHDDSLWIRQSHRSKNRNRFVKLARDKLGGDDVDELLVLTPCKQRLTSFALLNINSSSSTDNDSEQQQQFRQLETIHNYCVHSEEPSLCLVEKQKVDKKTEQEANSSDIIDYILKQFHSTSAQSSFDDDQLDNNLVHLIKERSSQKRTNSSTSSDAFYFRLQWLTIALVIDRFFFWTYFCATLISYIITLWLIPISHPKLIIDITTL</sequence>
<evidence type="ECO:0000256" key="13">
    <source>
        <dbReference type="ARBA" id="ARBA00034099"/>
    </source>
</evidence>
<evidence type="ECO:0000256" key="1">
    <source>
        <dbReference type="ARBA" id="ARBA00022448"/>
    </source>
</evidence>
<comment type="subcellular location">
    <subcellularLocation>
        <location evidence="13">Synaptic cell membrane</location>
        <topology evidence="13">Multi-pass membrane protein</topology>
    </subcellularLocation>
</comment>
<dbReference type="Pfam" id="PF02931">
    <property type="entry name" value="Neur_chan_LBD"/>
    <property type="match status" value="1"/>
</dbReference>
<keyword evidence="4 14" id="KW-1133">Transmembrane helix</keyword>
<keyword evidence="5" id="KW-0770">Synapse</keyword>
<dbReference type="SUPFAM" id="SSF63712">
    <property type="entry name" value="Nicotinic receptor ligand binding domain-like"/>
    <property type="match status" value="1"/>
</dbReference>
<evidence type="ECO:0000256" key="8">
    <source>
        <dbReference type="ARBA" id="ARBA00023157"/>
    </source>
</evidence>
<organism evidence="17 19">
    <name type="scientific">Didymodactylos carnosus</name>
    <dbReference type="NCBI Taxonomy" id="1234261"/>
    <lineage>
        <taxon>Eukaryota</taxon>
        <taxon>Metazoa</taxon>
        <taxon>Spiralia</taxon>
        <taxon>Gnathifera</taxon>
        <taxon>Rotifera</taxon>
        <taxon>Eurotatoria</taxon>
        <taxon>Bdelloidea</taxon>
        <taxon>Philodinida</taxon>
        <taxon>Philodinidae</taxon>
        <taxon>Didymodactylos</taxon>
    </lineage>
</organism>